<comment type="caution">
    <text evidence="2">The sequence shown here is derived from an EMBL/GenBank/DDBJ whole genome shotgun (WGS) entry which is preliminary data.</text>
</comment>
<dbReference type="OrthoDB" id="5380902at2"/>
<dbReference type="SUPFAM" id="SSF81606">
    <property type="entry name" value="PP2C-like"/>
    <property type="match status" value="1"/>
</dbReference>
<gene>
    <name evidence="2" type="ORF">FJV41_03175</name>
</gene>
<keyword evidence="3" id="KW-1185">Reference proteome</keyword>
<dbReference type="EMBL" id="VIFM01000007">
    <property type="protein sequence ID" value="TQF17457.1"/>
    <property type="molecule type" value="Genomic_DNA"/>
</dbReference>
<evidence type="ECO:0000313" key="3">
    <source>
        <dbReference type="Proteomes" id="UP000315369"/>
    </source>
</evidence>
<evidence type="ECO:0000313" key="2">
    <source>
        <dbReference type="EMBL" id="TQF17457.1"/>
    </source>
</evidence>
<feature type="domain" description="PPM-type phosphatase" evidence="1">
    <location>
        <begin position="19"/>
        <end position="204"/>
    </location>
</feature>
<dbReference type="Proteomes" id="UP000315369">
    <property type="component" value="Unassembled WGS sequence"/>
</dbReference>
<dbReference type="InterPro" id="IPR036457">
    <property type="entry name" value="PPM-type-like_dom_sf"/>
</dbReference>
<dbReference type="RefSeq" id="WP_141640899.1">
    <property type="nucleotide sequence ID" value="NZ_VIFM01000007.1"/>
</dbReference>
<sequence length="254" mass="27488">MRIQLEAVWVQKAGNTPSENEDACAPEQSSTFEGEVLHVAVADGATESLFSGLWARLLAREFAEGRMGGASELLQALPGLQRRWHADVGSRELPWYAREKLLEGAFATLLGVRLEAARGGDAVGAWTALAVGDSCLFQVRGDRLVRSFPLETAASFGSRPFLVSTQSGQNARVGEAARSEVGDVRPGDLLLLMTDALAHWFLSEHERGGAPWLALPTRTSEDLSVSFARFVDGLRTDKVIRNDDVTLLRLTVGA</sequence>
<evidence type="ECO:0000259" key="1">
    <source>
        <dbReference type="Pfam" id="PF13672"/>
    </source>
</evidence>
<reference evidence="2 3" key="1">
    <citation type="submission" date="2019-06" db="EMBL/GenBank/DDBJ databases">
        <authorList>
            <person name="Livingstone P."/>
            <person name="Whitworth D."/>
        </authorList>
    </citation>
    <scope>NUCLEOTIDE SEQUENCE [LARGE SCALE GENOMIC DNA]</scope>
    <source>
        <strain evidence="2 3">AM401</strain>
    </source>
</reference>
<dbReference type="AlphaFoldDB" id="A0A540X888"/>
<organism evidence="2 3">
    <name type="scientific">Myxococcus llanfairpwllgwyngyllgogerychwyrndrobwllllantysiliogogogochensis</name>
    <dbReference type="NCBI Taxonomy" id="2590453"/>
    <lineage>
        <taxon>Bacteria</taxon>
        <taxon>Pseudomonadati</taxon>
        <taxon>Myxococcota</taxon>
        <taxon>Myxococcia</taxon>
        <taxon>Myxococcales</taxon>
        <taxon>Cystobacterineae</taxon>
        <taxon>Myxococcaceae</taxon>
        <taxon>Myxococcus</taxon>
    </lineage>
</organism>
<name>A0A540X888_9BACT</name>
<dbReference type="Gene3D" id="3.60.40.10">
    <property type="entry name" value="PPM-type phosphatase domain"/>
    <property type="match status" value="1"/>
</dbReference>
<proteinExistence type="predicted"/>
<dbReference type="Pfam" id="PF13672">
    <property type="entry name" value="PP2C_2"/>
    <property type="match status" value="1"/>
</dbReference>
<accession>A0A540X888</accession>
<dbReference type="InterPro" id="IPR001932">
    <property type="entry name" value="PPM-type_phosphatase-like_dom"/>
</dbReference>
<protein>
    <submittedName>
        <fullName evidence="2">Protein phosphatase 2C domain-containing protein</fullName>
    </submittedName>
</protein>